<keyword evidence="3" id="KW-0812">Transmembrane</keyword>
<dbReference type="AlphaFoldDB" id="A0AA88P5B8"/>
<sequence length="191" mass="21587">MKKDLAAILDKTPPSPEQLDMSHDGASSLVHGSPAHDSPIPSPQATILSTTSPPAQRLPSTNAPIAHLQSNSGHGKTHQNKLLYKLQKENKKLQAELDHMRKANSKMRERSFSFFSMFCFYIMEFILIHYLRGFTGKMYESIQNNNQRGSNRFNSTESQSLRILQMDINHSQPGYYNYLPSFSSCFSSCVD</sequence>
<keyword evidence="5" id="KW-1185">Reference proteome</keyword>
<feature type="compositionally biased region" description="Polar residues" evidence="2">
    <location>
        <begin position="43"/>
        <end position="74"/>
    </location>
</feature>
<feature type="coiled-coil region" evidence="1">
    <location>
        <begin position="83"/>
        <end position="110"/>
    </location>
</feature>
<proteinExistence type="predicted"/>
<evidence type="ECO:0000313" key="4">
    <source>
        <dbReference type="EMBL" id="KAK2864889.1"/>
    </source>
</evidence>
<evidence type="ECO:0000256" key="1">
    <source>
        <dbReference type="SAM" id="Coils"/>
    </source>
</evidence>
<keyword evidence="3" id="KW-0472">Membrane</keyword>
<keyword evidence="3" id="KW-1133">Transmembrane helix</keyword>
<gene>
    <name evidence="4" type="ORF">Q7C36_004043</name>
</gene>
<dbReference type="Proteomes" id="UP001187315">
    <property type="component" value="Unassembled WGS sequence"/>
</dbReference>
<reference evidence="4" key="1">
    <citation type="submission" date="2023-08" db="EMBL/GenBank/DDBJ databases">
        <title>Pelteobagrus vachellii genome.</title>
        <authorList>
            <person name="Liu H."/>
        </authorList>
    </citation>
    <scope>NUCLEOTIDE SEQUENCE</scope>
    <source>
        <strain evidence="4">PRFRI_2022a</strain>
        <tissue evidence="4">Muscle</tissue>
    </source>
</reference>
<keyword evidence="1" id="KW-0175">Coiled coil</keyword>
<comment type="caution">
    <text evidence="4">The sequence shown here is derived from an EMBL/GenBank/DDBJ whole genome shotgun (WGS) entry which is preliminary data.</text>
</comment>
<evidence type="ECO:0000256" key="3">
    <source>
        <dbReference type="SAM" id="Phobius"/>
    </source>
</evidence>
<name>A0AA88P5B8_TACVA</name>
<organism evidence="4 5">
    <name type="scientific">Tachysurus vachellii</name>
    <name type="common">Darkbarbel catfish</name>
    <name type="synonym">Pelteobagrus vachellii</name>
    <dbReference type="NCBI Taxonomy" id="175792"/>
    <lineage>
        <taxon>Eukaryota</taxon>
        <taxon>Metazoa</taxon>
        <taxon>Chordata</taxon>
        <taxon>Craniata</taxon>
        <taxon>Vertebrata</taxon>
        <taxon>Euteleostomi</taxon>
        <taxon>Actinopterygii</taxon>
        <taxon>Neopterygii</taxon>
        <taxon>Teleostei</taxon>
        <taxon>Ostariophysi</taxon>
        <taxon>Siluriformes</taxon>
        <taxon>Bagridae</taxon>
        <taxon>Tachysurus</taxon>
    </lineage>
</organism>
<evidence type="ECO:0000256" key="2">
    <source>
        <dbReference type="SAM" id="MobiDB-lite"/>
    </source>
</evidence>
<accession>A0AA88P5B8</accession>
<feature type="region of interest" description="Disordered" evidence="2">
    <location>
        <begin position="1"/>
        <end position="79"/>
    </location>
</feature>
<evidence type="ECO:0000313" key="5">
    <source>
        <dbReference type="Proteomes" id="UP001187315"/>
    </source>
</evidence>
<feature type="transmembrane region" description="Helical" evidence="3">
    <location>
        <begin position="111"/>
        <end position="131"/>
    </location>
</feature>
<protein>
    <submittedName>
        <fullName evidence="4">Uncharacterized protein</fullName>
    </submittedName>
</protein>
<dbReference type="EMBL" id="JAVHJS010000003">
    <property type="protein sequence ID" value="KAK2864889.1"/>
    <property type="molecule type" value="Genomic_DNA"/>
</dbReference>